<keyword evidence="4 13" id="KW-0808">Transferase</keyword>
<dbReference type="InterPro" id="IPR039653">
    <property type="entry name" value="Prenyltransferase"/>
</dbReference>
<feature type="transmembrane region" description="Helical" evidence="13">
    <location>
        <begin position="353"/>
        <end position="372"/>
    </location>
</feature>
<dbReference type="PANTHER" id="PTHR11048:SF28">
    <property type="entry name" value="4-HYDROXYBENZOATE POLYPRENYLTRANSFERASE, MITOCHONDRIAL"/>
    <property type="match status" value="1"/>
</dbReference>
<dbReference type="PROSITE" id="PS00943">
    <property type="entry name" value="UBIA"/>
    <property type="match status" value="1"/>
</dbReference>
<organism evidence="15 16">
    <name type="scientific">Halocaridina rubra</name>
    <name type="common">Hawaiian red shrimp</name>
    <dbReference type="NCBI Taxonomy" id="373956"/>
    <lineage>
        <taxon>Eukaryota</taxon>
        <taxon>Metazoa</taxon>
        <taxon>Ecdysozoa</taxon>
        <taxon>Arthropoda</taxon>
        <taxon>Crustacea</taxon>
        <taxon>Multicrustacea</taxon>
        <taxon>Malacostraca</taxon>
        <taxon>Eumalacostraca</taxon>
        <taxon>Eucarida</taxon>
        <taxon>Decapoda</taxon>
        <taxon>Pleocyemata</taxon>
        <taxon>Caridea</taxon>
        <taxon>Atyoidea</taxon>
        <taxon>Atyidae</taxon>
        <taxon>Halocaridina</taxon>
    </lineage>
</organism>
<evidence type="ECO:0000256" key="2">
    <source>
        <dbReference type="ARBA" id="ARBA00004141"/>
    </source>
</evidence>
<dbReference type="GO" id="GO:0008299">
    <property type="term" value="P:isoprenoid biosynthetic process"/>
    <property type="evidence" value="ECO:0007669"/>
    <property type="project" value="UniProtKB-UniRule"/>
</dbReference>
<dbReference type="CDD" id="cd13959">
    <property type="entry name" value="PT_UbiA_COQ2"/>
    <property type="match status" value="1"/>
</dbReference>
<reference evidence="15 16" key="1">
    <citation type="submission" date="2023-11" db="EMBL/GenBank/DDBJ databases">
        <title>Halocaridina rubra genome assembly.</title>
        <authorList>
            <person name="Smith C."/>
        </authorList>
    </citation>
    <scope>NUCLEOTIDE SEQUENCE [LARGE SCALE GENOMIC DNA]</scope>
    <source>
        <strain evidence="15">EP-1</strain>
        <tissue evidence="15">Whole</tissue>
    </source>
</reference>
<dbReference type="EC" id="2.5.1.39" evidence="13"/>
<feature type="transmembrane region" description="Helical" evidence="13">
    <location>
        <begin position="256"/>
        <end position="273"/>
    </location>
</feature>
<dbReference type="GO" id="GO:0008412">
    <property type="term" value="F:4-hydroxybenzoate polyprenyltransferase activity"/>
    <property type="evidence" value="ECO:0007669"/>
    <property type="project" value="UniProtKB-EC"/>
</dbReference>
<evidence type="ECO:0000313" key="15">
    <source>
        <dbReference type="EMBL" id="KAK7070842.1"/>
    </source>
</evidence>
<dbReference type="EMBL" id="JAXCGZ010015221">
    <property type="protein sequence ID" value="KAK7070842.1"/>
    <property type="molecule type" value="Genomic_DNA"/>
</dbReference>
<dbReference type="GO" id="GO:0006744">
    <property type="term" value="P:ubiquinone biosynthetic process"/>
    <property type="evidence" value="ECO:0007669"/>
    <property type="project" value="UniProtKB-UniRule"/>
</dbReference>
<evidence type="ECO:0000256" key="6">
    <source>
        <dbReference type="ARBA" id="ARBA00022692"/>
    </source>
</evidence>
<dbReference type="InterPro" id="IPR006370">
    <property type="entry name" value="HB_polyprenyltransferase-like"/>
</dbReference>
<feature type="region of interest" description="Disordered" evidence="14">
    <location>
        <begin position="104"/>
        <end position="123"/>
    </location>
</feature>
<evidence type="ECO:0000256" key="12">
    <source>
        <dbReference type="ARBA" id="ARBA00051182"/>
    </source>
</evidence>
<comment type="catalytic activity">
    <reaction evidence="10">
        <text>all-trans-decaprenyl diphosphate + 4-hydroxybenzoate = 4-hydroxy-3-(all-trans-decaprenyl)benzoate + diphosphate</text>
        <dbReference type="Rhea" id="RHEA:44564"/>
        <dbReference type="ChEBI" id="CHEBI:17879"/>
        <dbReference type="ChEBI" id="CHEBI:33019"/>
        <dbReference type="ChEBI" id="CHEBI:60721"/>
        <dbReference type="ChEBI" id="CHEBI:84503"/>
        <dbReference type="EC" id="2.5.1.39"/>
    </reaction>
    <physiologicalReaction direction="left-to-right" evidence="10">
        <dbReference type="Rhea" id="RHEA:44565"/>
    </physiologicalReaction>
</comment>
<dbReference type="FunFam" id="1.10.357.140:FF:000003">
    <property type="entry name" value="4-hydroxybenzoate polyprenyltransferase, mitochondrial"/>
    <property type="match status" value="1"/>
</dbReference>
<keyword evidence="9 13" id="KW-0414">Isoprene biosynthesis</keyword>
<keyword evidence="13" id="KW-0999">Mitochondrion inner membrane</keyword>
<feature type="transmembrane region" description="Helical" evidence="13">
    <location>
        <begin position="410"/>
        <end position="428"/>
    </location>
</feature>
<evidence type="ECO:0000256" key="4">
    <source>
        <dbReference type="ARBA" id="ARBA00022679"/>
    </source>
</evidence>
<comment type="catalytic activity">
    <reaction evidence="12">
        <text>an all-trans-polyprenyl diphosphate + 4-hydroxybenzoate = a 4-hydroxy-3-(all-trans-polyprenyl)benzoate + diphosphate</text>
        <dbReference type="Rhea" id="RHEA:44504"/>
        <dbReference type="Rhea" id="RHEA-COMP:9514"/>
        <dbReference type="Rhea" id="RHEA-COMP:9564"/>
        <dbReference type="ChEBI" id="CHEBI:17879"/>
        <dbReference type="ChEBI" id="CHEBI:33019"/>
        <dbReference type="ChEBI" id="CHEBI:58914"/>
        <dbReference type="ChEBI" id="CHEBI:78396"/>
        <dbReference type="EC" id="2.5.1.39"/>
    </reaction>
    <physiologicalReaction direction="left-to-right" evidence="12">
        <dbReference type="Rhea" id="RHEA:44505"/>
    </physiologicalReaction>
</comment>
<dbReference type="InterPro" id="IPR044878">
    <property type="entry name" value="UbiA_sf"/>
</dbReference>
<dbReference type="Proteomes" id="UP001381693">
    <property type="component" value="Unassembled WGS sequence"/>
</dbReference>
<protein>
    <recommendedName>
        <fullName evidence="13">4-hydroxybenzoate polyprenyltransferase, mitochondrial</fullName>
        <shortName evidence="13">4-HB polyprenyltransferase</shortName>
        <ecNumber evidence="13">2.5.1.39</ecNumber>
    </recommendedName>
    <alternativeName>
        <fullName evidence="13">Para-hydroxybenzoate--polyprenyltransferase</fullName>
        <shortName evidence="13">PHB:PPT</shortName>
        <shortName evidence="13">PHB:polyprenyltransferase</shortName>
    </alternativeName>
</protein>
<accession>A0AAN8WRF2</accession>
<dbReference type="InterPro" id="IPR030470">
    <property type="entry name" value="UbiA_prenylTrfase_CS"/>
</dbReference>
<dbReference type="InterPro" id="IPR000537">
    <property type="entry name" value="UbiA_prenyltransferase"/>
</dbReference>
<dbReference type="Gene3D" id="1.10.357.140">
    <property type="entry name" value="UbiA prenyltransferase"/>
    <property type="match status" value="1"/>
</dbReference>
<dbReference type="NCBIfam" id="TIGR01474">
    <property type="entry name" value="ubiA_proteo"/>
    <property type="match status" value="1"/>
</dbReference>
<comment type="cofactor">
    <cofactor evidence="1 13">
        <name>Mg(2+)</name>
        <dbReference type="ChEBI" id="CHEBI:18420"/>
    </cofactor>
</comment>
<comment type="similarity">
    <text evidence="3 13">Belongs to the UbiA prenyltransferase family.</text>
</comment>
<proteinExistence type="inferred from homology"/>
<evidence type="ECO:0000256" key="1">
    <source>
        <dbReference type="ARBA" id="ARBA00001946"/>
    </source>
</evidence>
<keyword evidence="8 13" id="KW-0472">Membrane</keyword>
<comment type="caution">
    <text evidence="15">The sequence shown here is derived from an EMBL/GenBank/DDBJ whole genome shotgun (WGS) entry which is preliminary data.</text>
</comment>
<comment type="catalytic activity">
    <reaction evidence="11">
        <text>all-trans-nonaprenyl diphosphate + 4-hydroxybenzoate = 4-hydroxy-3-(all-trans-nonaprenyl)benzoate + diphosphate</text>
        <dbReference type="Rhea" id="RHEA:17709"/>
        <dbReference type="ChEBI" id="CHEBI:17879"/>
        <dbReference type="ChEBI" id="CHEBI:33019"/>
        <dbReference type="ChEBI" id="CHEBI:58391"/>
        <dbReference type="ChEBI" id="CHEBI:84502"/>
        <dbReference type="EC" id="2.5.1.39"/>
    </reaction>
    <physiologicalReaction direction="left-to-right" evidence="11">
        <dbReference type="Rhea" id="RHEA:17710"/>
    </physiologicalReaction>
</comment>
<dbReference type="GO" id="GO:0005743">
    <property type="term" value="C:mitochondrial inner membrane"/>
    <property type="evidence" value="ECO:0007669"/>
    <property type="project" value="UniProtKB-SubCell"/>
</dbReference>
<keyword evidence="7 13" id="KW-1133">Transmembrane helix</keyword>
<dbReference type="AlphaFoldDB" id="A0AAN8WRF2"/>
<evidence type="ECO:0000256" key="5">
    <source>
        <dbReference type="ARBA" id="ARBA00022688"/>
    </source>
</evidence>
<evidence type="ECO:0000256" key="11">
    <source>
        <dbReference type="ARBA" id="ARBA00050454"/>
    </source>
</evidence>
<keyword evidence="16" id="KW-1185">Reference proteome</keyword>
<evidence type="ECO:0000256" key="14">
    <source>
        <dbReference type="SAM" id="MobiDB-lite"/>
    </source>
</evidence>
<comment type="function">
    <text evidence="13">Catalyzes the prenylation of para-hydroxybenzoate (PHB) with an all-trans polyprenyl group. Mediates the second step in the final reaction sequence of coenzyme Q (CoQ) biosynthesis, which is the condensation of the polyisoprenoid side chain with PHB, generating the first membrane-bound Q intermediate.</text>
</comment>
<dbReference type="HAMAP" id="MF_01635">
    <property type="entry name" value="UbiA"/>
    <property type="match status" value="1"/>
</dbReference>
<evidence type="ECO:0000256" key="9">
    <source>
        <dbReference type="ARBA" id="ARBA00023229"/>
    </source>
</evidence>
<evidence type="ECO:0000256" key="8">
    <source>
        <dbReference type="ARBA" id="ARBA00023136"/>
    </source>
</evidence>
<evidence type="ECO:0000256" key="7">
    <source>
        <dbReference type="ARBA" id="ARBA00022989"/>
    </source>
</evidence>
<keyword evidence="13" id="KW-0496">Mitochondrion</keyword>
<name>A0AAN8WRF2_HALRR</name>
<keyword evidence="6 13" id="KW-0812">Transmembrane</keyword>
<keyword evidence="5 13" id="KW-0831">Ubiquinone biosynthesis</keyword>
<evidence type="ECO:0000256" key="3">
    <source>
        <dbReference type="ARBA" id="ARBA00005985"/>
    </source>
</evidence>
<evidence type="ECO:0000256" key="13">
    <source>
        <dbReference type="HAMAP-Rule" id="MF_03189"/>
    </source>
</evidence>
<evidence type="ECO:0000256" key="10">
    <source>
        <dbReference type="ARBA" id="ARBA00049890"/>
    </source>
</evidence>
<comment type="pathway">
    <text evidence="13">Cofactor biosynthesis; ubiquinone biosynthesis.</text>
</comment>
<gene>
    <name evidence="15" type="primary">COQ2</name>
    <name evidence="15" type="ORF">SK128_002685</name>
</gene>
<comment type="subcellular location">
    <subcellularLocation>
        <location evidence="2">Membrane</location>
        <topology evidence="2">Multi-pass membrane protein</topology>
    </subcellularLocation>
    <subcellularLocation>
        <location evidence="13">Mitochondrion inner membrane</location>
        <topology evidence="13">Multi-pass membrane protein</topology>
        <orientation evidence="13">Matrix side</orientation>
    </subcellularLocation>
</comment>
<dbReference type="Pfam" id="PF01040">
    <property type="entry name" value="UbiA"/>
    <property type="match status" value="1"/>
</dbReference>
<sequence length="445" mass="49037">MSFFHQIVRYATPRSDLILRCRKYIIPQNICGSALCTCSRLPFHGLSYCGLRIHPSASCSSHHDYHTGTKSIPPSALLLSDFQRTLRKSIASKSTIPSNTKLSKVKTSAESAKKEKNSSSLGDLSLDYGSKPTLPQRIVLRSPKLLRAYLQLMRFDRPIGSWLLFWPCGWSIALAAPPGCLPDIKMLALFSLGAVVMRGAGCTINDMWDKDYDGKVERTAGRPLASGALSMFDALVFLGTQLGLGCLILLQLNLYSVLLGASSLGLIVLYPFMKRITYWPQLMLGFTFNWGALLGWSAVHGSCDWSICLPLYAAGVSWTLIYDTIYAHQDKYDDAIIGIKSTALKFGEKTWKWLSGFSIIMISSLLLTGYSAQLSWPYYLTVFGTAAHIGNQIRTLDVNNPGDCGDKFRANRHIGLLLFLGIIGGTVLKNTNVTDLFKMSISATS</sequence>
<evidence type="ECO:0000313" key="16">
    <source>
        <dbReference type="Proteomes" id="UP001381693"/>
    </source>
</evidence>
<dbReference type="PANTHER" id="PTHR11048">
    <property type="entry name" value="PRENYLTRANSFERASES"/>
    <property type="match status" value="1"/>
</dbReference>